<accession>A0A4U1JIL6</accession>
<dbReference type="RefSeq" id="WP_136909924.1">
    <property type="nucleotide sequence ID" value="NZ_SWJZ01000159.1"/>
</dbReference>
<sequence>MSDEKKSAPPSLPHQAIDIGLPVEWRLDAHDQKNVLGVVYEFSQSKERKIVWYTANKRRAKSFKVVRELGCTDGAPETSPEKP</sequence>
<proteinExistence type="predicted"/>
<evidence type="ECO:0000313" key="1">
    <source>
        <dbReference type="EMBL" id="TKD12501.1"/>
    </source>
</evidence>
<gene>
    <name evidence="1" type="ORF">FBT96_20425</name>
</gene>
<evidence type="ECO:0000313" key="2">
    <source>
        <dbReference type="Proteomes" id="UP000310597"/>
    </source>
</evidence>
<dbReference type="OrthoDB" id="7693146at2"/>
<protein>
    <submittedName>
        <fullName evidence="1">Uncharacterized protein</fullName>
    </submittedName>
</protein>
<name>A0A4U1JIL6_RHOCA</name>
<comment type="caution">
    <text evidence="1">The sequence shown here is derived from an EMBL/GenBank/DDBJ whole genome shotgun (WGS) entry which is preliminary data.</text>
</comment>
<dbReference type="EMBL" id="SWJZ01000159">
    <property type="protein sequence ID" value="TKD12501.1"/>
    <property type="molecule type" value="Genomic_DNA"/>
</dbReference>
<reference evidence="1 2" key="1">
    <citation type="submission" date="2019-04" db="EMBL/GenBank/DDBJ databases">
        <title>Draft Whole-Genome sequence of the purple photosynthetic bacterium Rhodobacter capsulatus SP108 with an indigenous class A beta-lactamase.</title>
        <authorList>
            <person name="Robertson S."/>
            <person name="Meyer T.E."/>
            <person name="Kyndt J.A."/>
        </authorList>
    </citation>
    <scope>NUCLEOTIDE SEQUENCE [LARGE SCALE GENOMIC DNA]</scope>
    <source>
        <strain evidence="1 2">SP108</strain>
    </source>
</reference>
<dbReference type="Proteomes" id="UP000310597">
    <property type="component" value="Unassembled WGS sequence"/>
</dbReference>
<dbReference type="AlphaFoldDB" id="A0A4U1JIL6"/>
<organism evidence="1 2">
    <name type="scientific">Rhodobacter capsulatus</name>
    <name type="common">Rhodopseudomonas capsulata</name>
    <dbReference type="NCBI Taxonomy" id="1061"/>
    <lineage>
        <taxon>Bacteria</taxon>
        <taxon>Pseudomonadati</taxon>
        <taxon>Pseudomonadota</taxon>
        <taxon>Alphaproteobacteria</taxon>
        <taxon>Rhodobacterales</taxon>
        <taxon>Rhodobacter group</taxon>
        <taxon>Rhodobacter</taxon>
    </lineage>
</organism>